<dbReference type="EMBL" id="MKVH01000024">
    <property type="protein sequence ID" value="OJX56970.1"/>
    <property type="molecule type" value="Genomic_DNA"/>
</dbReference>
<dbReference type="Gene3D" id="2.60.40.10">
    <property type="entry name" value="Immunoglobulins"/>
    <property type="match status" value="1"/>
</dbReference>
<dbReference type="AlphaFoldDB" id="A0A1M3KX59"/>
<dbReference type="InterPro" id="IPR013783">
    <property type="entry name" value="Ig-like_fold"/>
</dbReference>
<feature type="chain" id="PRO_5013358921" description="Purple acid phosphatase N-terminal domain-containing protein" evidence="1">
    <location>
        <begin position="21"/>
        <end position="141"/>
    </location>
</feature>
<protein>
    <recommendedName>
        <fullName evidence="4">Purple acid phosphatase N-terminal domain-containing protein</fullName>
    </recommendedName>
</protein>
<organism evidence="2 3">
    <name type="scientific">Candidatus Kapaibacterium thiocyanatum</name>
    <dbReference type="NCBI Taxonomy" id="1895771"/>
    <lineage>
        <taxon>Bacteria</taxon>
        <taxon>Pseudomonadati</taxon>
        <taxon>Candidatus Kapaibacteriota</taxon>
        <taxon>Candidatus Kapaibacteriia</taxon>
        <taxon>Candidatus Kapaibacteriales</taxon>
        <taxon>Candidatus Kapaibacteriaceae</taxon>
        <taxon>Candidatus Kapaibacterium</taxon>
    </lineage>
</organism>
<dbReference type="Proteomes" id="UP000184233">
    <property type="component" value="Unassembled WGS sequence"/>
</dbReference>
<name>A0A1M3KX59_9BACT</name>
<evidence type="ECO:0000313" key="2">
    <source>
        <dbReference type="EMBL" id="OJX56970.1"/>
    </source>
</evidence>
<gene>
    <name evidence="2" type="ORF">BGO89_10640</name>
</gene>
<comment type="caution">
    <text evidence="2">The sequence shown here is derived from an EMBL/GenBank/DDBJ whole genome shotgun (WGS) entry which is preliminary data.</text>
</comment>
<accession>A0A1M3KX59</accession>
<evidence type="ECO:0008006" key="4">
    <source>
        <dbReference type="Google" id="ProtNLM"/>
    </source>
</evidence>
<evidence type="ECO:0000256" key="1">
    <source>
        <dbReference type="SAM" id="SignalP"/>
    </source>
</evidence>
<dbReference type="STRING" id="1895771.BGO89_10640"/>
<feature type="signal peptide" evidence="1">
    <location>
        <begin position="1"/>
        <end position="20"/>
    </location>
</feature>
<keyword evidence="1" id="KW-0732">Signal</keyword>
<proteinExistence type="predicted"/>
<reference evidence="2 3" key="1">
    <citation type="submission" date="2016-09" db="EMBL/GenBank/DDBJ databases">
        <title>Genome-resolved meta-omics ties microbial dynamics to process performance in biotechnology for thiocyanate degradation.</title>
        <authorList>
            <person name="Kantor R.S."/>
            <person name="Huddy R.J."/>
            <person name="Iyer R."/>
            <person name="Thomas B.C."/>
            <person name="Brown C.T."/>
            <person name="Anantharaman K."/>
            <person name="Tringe S."/>
            <person name="Hettich R.L."/>
            <person name="Harrison S.T."/>
            <person name="Banfield J.F."/>
        </authorList>
    </citation>
    <scope>NUCLEOTIDE SEQUENCE [LARGE SCALE GENOMIC DNA]</scope>
    <source>
        <strain evidence="2">59-99</strain>
    </source>
</reference>
<evidence type="ECO:0000313" key="3">
    <source>
        <dbReference type="Proteomes" id="UP000184233"/>
    </source>
</evidence>
<sequence>MRRLSIIAAVLLVAATTAWAVQVSLQYFQARSNGSSIVVEWKSATENDVTQYDVERAGEDQVFRYVSTVTAKGSNQTYQYVDDEAFGKRDGNGTTIAKNYFTYRLKMVHGDRSVAYSNSTGVTHNVSGIKRTWGMIKEMFR</sequence>